<dbReference type="EnsemblFungi" id="MAPG_07517T0">
    <property type="protein sequence ID" value="MAPG_07517T0"/>
    <property type="gene ID" value="MAPG_07517"/>
</dbReference>
<accession>A0A0C4E4W3</accession>
<gene>
    <name evidence="3" type="ORF">MAPG_07517</name>
</gene>
<evidence type="ECO:0000313" key="4">
    <source>
        <dbReference type="EnsemblFungi" id="MAPG_07517T0"/>
    </source>
</evidence>
<dbReference type="Pfam" id="PF04146">
    <property type="entry name" value="YTH"/>
    <property type="match status" value="1"/>
</dbReference>
<reference evidence="4" key="4">
    <citation type="journal article" date="2015" name="G3 (Bethesda)">
        <title>Genome sequences of three phytopathogenic species of the Magnaporthaceae family of fungi.</title>
        <authorList>
            <person name="Okagaki L.H."/>
            <person name="Nunes C.C."/>
            <person name="Sailsbery J."/>
            <person name="Clay B."/>
            <person name="Brown D."/>
            <person name="John T."/>
            <person name="Oh Y."/>
            <person name="Young N."/>
            <person name="Fitzgerald M."/>
            <person name="Haas B.J."/>
            <person name="Zeng Q."/>
            <person name="Young S."/>
            <person name="Adiconis X."/>
            <person name="Fan L."/>
            <person name="Levin J.Z."/>
            <person name="Mitchell T.K."/>
            <person name="Okubara P.A."/>
            <person name="Farman M.L."/>
            <person name="Kohn L.M."/>
            <person name="Birren B."/>
            <person name="Ma L.-J."/>
            <person name="Dean R.A."/>
        </authorList>
    </citation>
    <scope>NUCLEOTIDE SEQUENCE</scope>
    <source>
        <strain evidence="4">ATCC 64411 / 73-15</strain>
    </source>
</reference>
<reference evidence="3" key="2">
    <citation type="submission" date="2010-05" db="EMBL/GenBank/DDBJ databases">
        <title>The Genome Sequence of Magnaporthe poae strain ATCC 64411.</title>
        <authorList>
            <consortium name="The Broad Institute Genome Sequencing Platform"/>
            <consortium name="Broad Institute Genome Sequencing Center for Infectious Disease"/>
            <person name="Ma L.-J."/>
            <person name="Dead R."/>
            <person name="Young S."/>
            <person name="Zeng Q."/>
            <person name="Koehrsen M."/>
            <person name="Alvarado L."/>
            <person name="Berlin A."/>
            <person name="Chapman S.B."/>
            <person name="Chen Z."/>
            <person name="Freedman E."/>
            <person name="Gellesch M."/>
            <person name="Goldberg J."/>
            <person name="Griggs A."/>
            <person name="Gujja S."/>
            <person name="Heilman E.R."/>
            <person name="Heiman D."/>
            <person name="Hepburn T."/>
            <person name="Howarth C."/>
            <person name="Jen D."/>
            <person name="Larson L."/>
            <person name="Mehta T."/>
            <person name="Neiman D."/>
            <person name="Pearson M."/>
            <person name="Roberts A."/>
            <person name="Saif S."/>
            <person name="Shea T."/>
            <person name="Shenoy N."/>
            <person name="Sisk P."/>
            <person name="Stolte C."/>
            <person name="Sykes S."/>
            <person name="Walk T."/>
            <person name="White J."/>
            <person name="Yandava C."/>
            <person name="Haas B."/>
            <person name="Nusbaum C."/>
            <person name="Birren B."/>
        </authorList>
    </citation>
    <scope>NUCLEOTIDE SEQUENCE</scope>
    <source>
        <strain evidence="3">ATCC 64411</strain>
    </source>
</reference>
<feature type="compositionally biased region" description="Polar residues" evidence="1">
    <location>
        <begin position="249"/>
        <end position="270"/>
    </location>
</feature>
<evidence type="ECO:0000313" key="3">
    <source>
        <dbReference type="EMBL" id="KLU88532.1"/>
    </source>
</evidence>
<dbReference type="AlphaFoldDB" id="A0A0C4E4W3"/>
<dbReference type="GO" id="GO:0005654">
    <property type="term" value="C:nucleoplasm"/>
    <property type="evidence" value="ECO:0007669"/>
    <property type="project" value="TreeGrafter"/>
</dbReference>
<feature type="compositionally biased region" description="Polar residues" evidence="1">
    <location>
        <begin position="158"/>
        <end position="175"/>
    </location>
</feature>
<feature type="region of interest" description="Disordered" evidence="1">
    <location>
        <begin position="117"/>
        <end position="316"/>
    </location>
</feature>
<keyword evidence="5" id="KW-1185">Reference proteome</keyword>
<dbReference type="EMBL" id="GL876971">
    <property type="protein sequence ID" value="KLU88532.1"/>
    <property type="molecule type" value="Genomic_DNA"/>
</dbReference>
<feature type="compositionally biased region" description="Polar residues" evidence="1">
    <location>
        <begin position="26"/>
        <end position="41"/>
    </location>
</feature>
<reference evidence="4" key="5">
    <citation type="submission" date="2015-06" db="UniProtKB">
        <authorList>
            <consortium name="EnsemblFungi"/>
        </authorList>
    </citation>
    <scope>IDENTIFICATION</scope>
    <source>
        <strain evidence="4">ATCC 64411</strain>
    </source>
</reference>
<dbReference type="GO" id="GO:0000398">
    <property type="term" value="P:mRNA splicing, via spliceosome"/>
    <property type="evidence" value="ECO:0007669"/>
    <property type="project" value="TreeGrafter"/>
</dbReference>
<feature type="compositionally biased region" description="Polar residues" evidence="1">
    <location>
        <begin position="1"/>
        <end position="19"/>
    </location>
</feature>
<feature type="compositionally biased region" description="Polar residues" evidence="1">
    <location>
        <begin position="81"/>
        <end position="99"/>
    </location>
</feature>
<reference evidence="3" key="3">
    <citation type="submission" date="2011-03" db="EMBL/GenBank/DDBJ databases">
        <title>Annotation of Magnaporthe poae ATCC 64411.</title>
        <authorList>
            <person name="Ma L.-J."/>
            <person name="Dead R."/>
            <person name="Young S.K."/>
            <person name="Zeng Q."/>
            <person name="Gargeya S."/>
            <person name="Fitzgerald M."/>
            <person name="Haas B."/>
            <person name="Abouelleil A."/>
            <person name="Alvarado L."/>
            <person name="Arachchi H.M."/>
            <person name="Berlin A."/>
            <person name="Brown A."/>
            <person name="Chapman S.B."/>
            <person name="Chen Z."/>
            <person name="Dunbar C."/>
            <person name="Freedman E."/>
            <person name="Gearin G."/>
            <person name="Gellesch M."/>
            <person name="Goldberg J."/>
            <person name="Griggs A."/>
            <person name="Gujja S."/>
            <person name="Heiman D."/>
            <person name="Howarth C."/>
            <person name="Larson L."/>
            <person name="Lui A."/>
            <person name="MacDonald P.J.P."/>
            <person name="Mehta T."/>
            <person name="Montmayeur A."/>
            <person name="Murphy C."/>
            <person name="Neiman D."/>
            <person name="Pearson M."/>
            <person name="Priest M."/>
            <person name="Roberts A."/>
            <person name="Saif S."/>
            <person name="Shea T."/>
            <person name="Shenoy N."/>
            <person name="Sisk P."/>
            <person name="Stolte C."/>
            <person name="Sykes S."/>
            <person name="Yandava C."/>
            <person name="Wortman J."/>
            <person name="Nusbaum C."/>
            <person name="Birren B."/>
        </authorList>
    </citation>
    <scope>NUCLEOTIDE SEQUENCE</scope>
    <source>
        <strain evidence="3">ATCC 64411</strain>
    </source>
</reference>
<feature type="compositionally biased region" description="Basic and acidic residues" evidence="1">
    <location>
        <begin position="537"/>
        <end position="559"/>
    </location>
</feature>
<feature type="compositionally biased region" description="Basic and acidic residues" evidence="1">
    <location>
        <begin position="285"/>
        <end position="294"/>
    </location>
</feature>
<feature type="compositionally biased region" description="Polar residues" evidence="1">
    <location>
        <begin position="207"/>
        <end position="216"/>
    </location>
</feature>
<feature type="compositionally biased region" description="Basic and acidic residues" evidence="1">
    <location>
        <begin position="498"/>
        <end position="523"/>
    </location>
</feature>
<name>A0A0C4E4W3_MAGP6</name>
<feature type="domain" description="YTH" evidence="2">
    <location>
        <begin position="566"/>
        <end position="700"/>
    </location>
</feature>
<evidence type="ECO:0000259" key="2">
    <source>
        <dbReference type="PROSITE" id="PS50882"/>
    </source>
</evidence>
<proteinExistence type="predicted"/>
<dbReference type="PANTHER" id="PTHR12357:SF3">
    <property type="entry name" value="YTH DOMAIN-CONTAINING PROTEIN 1"/>
    <property type="match status" value="1"/>
</dbReference>
<feature type="region of interest" description="Disordered" evidence="1">
    <location>
        <begin position="393"/>
        <end position="486"/>
    </location>
</feature>
<evidence type="ECO:0000256" key="1">
    <source>
        <dbReference type="SAM" id="MobiDB-lite"/>
    </source>
</evidence>
<feature type="region of interest" description="Disordered" evidence="1">
    <location>
        <begin position="1"/>
        <end position="101"/>
    </location>
</feature>
<dbReference type="EMBL" id="ADBL01001818">
    <property type="status" value="NOT_ANNOTATED_CDS"/>
    <property type="molecule type" value="Genomic_DNA"/>
</dbReference>
<dbReference type="GO" id="GO:1990247">
    <property type="term" value="F:N6-methyladenosine-containing RNA reader activity"/>
    <property type="evidence" value="ECO:0007669"/>
    <property type="project" value="TreeGrafter"/>
</dbReference>
<dbReference type="InterPro" id="IPR045168">
    <property type="entry name" value="YTH_prot"/>
</dbReference>
<dbReference type="PANTHER" id="PTHR12357">
    <property type="entry name" value="YTH YT521-B HOMOLOGY DOMAIN-CONTAINING"/>
    <property type="match status" value="1"/>
</dbReference>
<dbReference type="Gene3D" id="3.10.590.10">
    <property type="entry name" value="ph1033 like domains"/>
    <property type="match status" value="1"/>
</dbReference>
<feature type="region of interest" description="Disordered" evidence="1">
    <location>
        <begin position="702"/>
        <end position="743"/>
    </location>
</feature>
<dbReference type="GO" id="GO:0003729">
    <property type="term" value="F:mRNA binding"/>
    <property type="evidence" value="ECO:0007669"/>
    <property type="project" value="TreeGrafter"/>
</dbReference>
<dbReference type="SMR" id="A0A0C4E4W3"/>
<dbReference type="OrthoDB" id="6103986at2759"/>
<dbReference type="GO" id="GO:0048024">
    <property type="term" value="P:regulation of mRNA splicing, via spliceosome"/>
    <property type="evidence" value="ECO:0007669"/>
    <property type="project" value="TreeGrafter"/>
</dbReference>
<reference evidence="5" key="1">
    <citation type="submission" date="2010-05" db="EMBL/GenBank/DDBJ databases">
        <title>The genome sequence of Magnaporthe poae strain ATCC 64411.</title>
        <authorList>
            <person name="Ma L.-J."/>
            <person name="Dead R."/>
            <person name="Young S."/>
            <person name="Zeng Q."/>
            <person name="Koehrsen M."/>
            <person name="Alvarado L."/>
            <person name="Berlin A."/>
            <person name="Chapman S.B."/>
            <person name="Chen Z."/>
            <person name="Freedman E."/>
            <person name="Gellesch M."/>
            <person name="Goldberg J."/>
            <person name="Griggs A."/>
            <person name="Gujja S."/>
            <person name="Heilman E.R."/>
            <person name="Heiman D."/>
            <person name="Hepburn T."/>
            <person name="Howarth C."/>
            <person name="Jen D."/>
            <person name="Larson L."/>
            <person name="Mehta T."/>
            <person name="Neiman D."/>
            <person name="Pearson M."/>
            <person name="Roberts A."/>
            <person name="Saif S."/>
            <person name="Shea T."/>
            <person name="Shenoy N."/>
            <person name="Sisk P."/>
            <person name="Stolte C."/>
            <person name="Sykes S."/>
            <person name="Walk T."/>
            <person name="White J."/>
            <person name="Yandava C."/>
            <person name="Haas B."/>
            <person name="Nusbaum C."/>
            <person name="Birren B."/>
        </authorList>
    </citation>
    <scope>NUCLEOTIDE SEQUENCE [LARGE SCALE GENOMIC DNA]</scope>
    <source>
        <strain evidence="5">ATCC 64411 / 73-15</strain>
    </source>
</reference>
<dbReference type="STRING" id="644358.A0A0C4E4W3"/>
<dbReference type="Proteomes" id="UP000011715">
    <property type="component" value="Unassembled WGS sequence"/>
</dbReference>
<feature type="compositionally biased region" description="Basic and acidic residues" evidence="1">
    <location>
        <begin position="425"/>
        <end position="458"/>
    </location>
</feature>
<dbReference type="InterPro" id="IPR007275">
    <property type="entry name" value="YTH_domain"/>
</dbReference>
<dbReference type="PROSITE" id="PS50882">
    <property type="entry name" value="YTH"/>
    <property type="match status" value="1"/>
</dbReference>
<dbReference type="eggNOG" id="KOG1902">
    <property type="taxonomic scope" value="Eukaryota"/>
</dbReference>
<organism evidence="4 5">
    <name type="scientific">Magnaporthiopsis poae (strain ATCC 64411 / 73-15)</name>
    <name type="common">Kentucky bluegrass fungus</name>
    <name type="synonym">Magnaporthe poae</name>
    <dbReference type="NCBI Taxonomy" id="644358"/>
    <lineage>
        <taxon>Eukaryota</taxon>
        <taxon>Fungi</taxon>
        <taxon>Dikarya</taxon>
        <taxon>Ascomycota</taxon>
        <taxon>Pezizomycotina</taxon>
        <taxon>Sordariomycetes</taxon>
        <taxon>Sordariomycetidae</taxon>
        <taxon>Magnaporthales</taxon>
        <taxon>Magnaporthaceae</taxon>
        <taxon>Magnaporthiopsis</taxon>
    </lineage>
</organism>
<evidence type="ECO:0000313" key="5">
    <source>
        <dbReference type="Proteomes" id="UP000011715"/>
    </source>
</evidence>
<feature type="region of interest" description="Disordered" evidence="1">
    <location>
        <begin position="498"/>
        <end position="559"/>
    </location>
</feature>
<dbReference type="CDD" id="cd21134">
    <property type="entry name" value="YTH"/>
    <property type="match status" value="1"/>
</dbReference>
<dbReference type="VEuPathDB" id="FungiDB:MAPG_07517"/>
<feature type="compositionally biased region" description="Basic and acidic residues" evidence="1">
    <location>
        <begin position="117"/>
        <end position="126"/>
    </location>
</feature>
<sequence length="743" mass="82017">MAQHSNSSSLPTQGSSASANFVHPTAASSQPPAETASQVASQPPLLARAAALKESIKKNRQKSAESMPLGIDERSPIAPFSTPTRRSSSQDPRSYQAANDSAEMEIASLVAEIEAAKGDMTGRRETLGTVAANGKDQPAEAQDTSPARQLRSEKTVDTSKIPQPKQAQNTSQAPSMATRHEHKGHSTLSTPNAGGRQRPGEGLQDKTAITTPSGHRSSGLGPKTNERELRTDNSVPRDLAQQRVRYTEPPSQARNTSLGQMHRSQTQVAKSTAGKDNVRPSSDGATEKGRDKHTAMPGADSLPPKAPRVVDATPKPASLKKEVVSITIPSTGSSSEQQDVIKWLQRSGYYNEATRAPIVERWHKLAEVEALKAKLLQEDKDSDFVFGRVTASTQSNSAVPAATTPMDLDTSKPAPTAHKPSLPKKPMDYTEVKNIRSRDYDRKEREYEYERRRDRDNRSVSPRRSRARTPRTSGYSYRNYDDRRSPLYRDRGRDLIWDQDRDRDGNRDRDPRRGRSPTRDLRARVHTHSRYGSGRGPSRDNRASDYHRQQEPKADRRVDLGRPGETRFFIIKSSNQANVETSIKEGVWVTQSHNGKLLTKAFATSKNVLLFFSVNQSGAFQGYARMCSKPDPGIAQPDWEDMAGRRTSPPFRVEWLGTTPVTSRQVRYLRNPLNENLSVLVGRDGQEIAEKTGVALLRMMEGPAAPAHQPKTPRRKPSALPVDGDGDGQGRKKSPKEEGECSV</sequence>
<protein>
    <recommendedName>
        <fullName evidence="2">YTH domain-containing protein</fullName>
    </recommendedName>
</protein>